<dbReference type="Proteomes" id="UP001230496">
    <property type="component" value="Chromosome"/>
</dbReference>
<dbReference type="EMBL" id="CP129971">
    <property type="protein sequence ID" value="WKK75271.2"/>
    <property type="molecule type" value="Genomic_DNA"/>
</dbReference>
<evidence type="ECO:0000313" key="3">
    <source>
        <dbReference type="EMBL" id="WKK75271.2"/>
    </source>
</evidence>
<organism evidence="3 4">
    <name type="scientific">Marivirga salinarum</name>
    <dbReference type="NCBI Taxonomy" id="3059078"/>
    <lineage>
        <taxon>Bacteria</taxon>
        <taxon>Pseudomonadati</taxon>
        <taxon>Bacteroidota</taxon>
        <taxon>Cytophagia</taxon>
        <taxon>Cytophagales</taxon>
        <taxon>Marivirgaceae</taxon>
        <taxon>Marivirga</taxon>
    </lineage>
</organism>
<proteinExistence type="predicted"/>
<dbReference type="InterPro" id="IPR046582">
    <property type="entry name" value="DUF6630"/>
</dbReference>
<feature type="transmembrane region" description="Helical" evidence="1">
    <location>
        <begin position="12"/>
        <end position="34"/>
    </location>
</feature>
<sequence length="283" mass="32507">MSKKKETSISELIIFGSMQLLISVILLFNGFTYITDHFVNDGQIENGSTKQKGLLAFMSLLEKGWWKYLIVLIFGTIGFLMLKEARNKLSKSSKSNNLNPKTKINNLPKEKFMTVDIESQKEGYKEIVRLCSSNTNREELINFIESLKNYNGDKNYYNTLNYVMEHFDNNSIHLIMALDWKQEITDLKWRIESALKSNFRVTADLPDPSKYGEDKAVSDKNVFIDYNNSINREGFELSFVDTDSDEYVIIVNKLQDSTKIATAIDKIGYERLSADSHKINGAK</sequence>
<evidence type="ECO:0000313" key="4">
    <source>
        <dbReference type="Proteomes" id="UP001230496"/>
    </source>
</evidence>
<gene>
    <name evidence="3" type="ORF">QYS49_27490</name>
</gene>
<feature type="domain" description="DUF6630" evidence="2">
    <location>
        <begin position="125"/>
        <end position="270"/>
    </location>
</feature>
<keyword evidence="1" id="KW-0812">Transmembrane</keyword>
<evidence type="ECO:0000256" key="1">
    <source>
        <dbReference type="SAM" id="Phobius"/>
    </source>
</evidence>
<keyword evidence="1" id="KW-0472">Membrane</keyword>
<reference evidence="3 4" key="1">
    <citation type="submission" date="2023-08" db="EMBL/GenBank/DDBJ databases">
        <title>Comparative genomics and taxonomic characterization of three novel marine species of genus Marivirga.</title>
        <authorList>
            <person name="Muhammad N."/>
            <person name="Kim S.-G."/>
        </authorList>
    </citation>
    <scope>NUCLEOTIDE SEQUENCE [LARGE SCALE GENOMIC DNA]</scope>
    <source>
        <strain evidence="3 4">BDSF4-3</strain>
    </source>
</reference>
<dbReference type="AlphaFoldDB" id="A0AA49J8L0"/>
<dbReference type="Pfam" id="PF20335">
    <property type="entry name" value="DUF6630"/>
    <property type="match status" value="1"/>
</dbReference>
<protein>
    <recommendedName>
        <fullName evidence="2">DUF6630 domain-containing protein</fullName>
    </recommendedName>
</protein>
<feature type="transmembrane region" description="Helical" evidence="1">
    <location>
        <begin position="65"/>
        <end position="82"/>
    </location>
</feature>
<evidence type="ECO:0000259" key="2">
    <source>
        <dbReference type="Pfam" id="PF20335"/>
    </source>
</evidence>
<keyword evidence="4" id="KW-1185">Reference proteome</keyword>
<keyword evidence="1" id="KW-1133">Transmembrane helix</keyword>
<dbReference type="RefSeq" id="WP_308351444.1">
    <property type="nucleotide sequence ID" value="NZ_CP129971.1"/>
</dbReference>
<dbReference type="KEGG" id="msaa:QYS49_27490"/>
<name>A0AA49J8L0_9BACT</name>
<accession>A0AA49J8L0</accession>